<protein>
    <submittedName>
        <fullName evidence="1">Phage virion morphogenesis protein</fullName>
    </submittedName>
</protein>
<reference evidence="1 2" key="1">
    <citation type="submission" date="2010-03" db="EMBL/GenBank/DDBJ databases">
        <title>Complete sequence of Sideroxydans lithotrophicus ES-1.</title>
        <authorList>
            <consortium name="US DOE Joint Genome Institute"/>
            <person name="Lucas S."/>
            <person name="Copeland A."/>
            <person name="Lapidus A."/>
            <person name="Cheng J.-F."/>
            <person name="Bruce D."/>
            <person name="Goodwin L."/>
            <person name="Pitluck S."/>
            <person name="Munk A.C."/>
            <person name="Detter J.C."/>
            <person name="Han C."/>
            <person name="Tapia R."/>
            <person name="Larimer F."/>
            <person name="Land M."/>
            <person name="Hauser L."/>
            <person name="Kyrpides N."/>
            <person name="Ivanova N."/>
            <person name="Emerson D."/>
            <person name="Woyke T."/>
        </authorList>
    </citation>
    <scope>NUCLEOTIDE SEQUENCE [LARGE SCALE GENOMIC DNA]</scope>
    <source>
        <strain evidence="1 2">ES-1</strain>
    </source>
</reference>
<dbReference type="Proteomes" id="UP000001625">
    <property type="component" value="Chromosome"/>
</dbReference>
<dbReference type="Pfam" id="PF05069">
    <property type="entry name" value="Phage_tail_S"/>
    <property type="match status" value="1"/>
</dbReference>
<dbReference type="STRING" id="580332.Slit_0226"/>
<dbReference type="HOGENOM" id="CLU_117141_0_1_4"/>
<dbReference type="NCBIfam" id="TIGR01635">
    <property type="entry name" value="tail_comp_S"/>
    <property type="match status" value="1"/>
</dbReference>
<evidence type="ECO:0000313" key="2">
    <source>
        <dbReference type="Proteomes" id="UP000001625"/>
    </source>
</evidence>
<dbReference type="InterPro" id="IPR006522">
    <property type="entry name" value="Phage_virion_morphogenesis"/>
</dbReference>
<gene>
    <name evidence="1" type="ordered locus">Slit_0226</name>
</gene>
<dbReference type="EMBL" id="CP001965">
    <property type="protein sequence ID" value="ADE10468.1"/>
    <property type="molecule type" value="Genomic_DNA"/>
</dbReference>
<organism evidence="1 2">
    <name type="scientific">Sideroxydans lithotrophicus (strain ES-1)</name>
    <dbReference type="NCBI Taxonomy" id="580332"/>
    <lineage>
        <taxon>Bacteria</taxon>
        <taxon>Pseudomonadati</taxon>
        <taxon>Pseudomonadota</taxon>
        <taxon>Betaproteobacteria</taxon>
        <taxon>Nitrosomonadales</taxon>
        <taxon>Gallionellaceae</taxon>
        <taxon>Sideroxydans</taxon>
    </lineage>
</organism>
<dbReference type="AlphaFoldDB" id="D5CUD3"/>
<dbReference type="KEGG" id="slt:Slit_0226"/>
<evidence type="ECO:0000313" key="1">
    <source>
        <dbReference type="EMBL" id="ADE10468.1"/>
    </source>
</evidence>
<dbReference type="RefSeq" id="WP_013028367.1">
    <property type="nucleotide sequence ID" value="NC_013959.1"/>
</dbReference>
<dbReference type="OrthoDB" id="2081253at2"/>
<proteinExistence type="predicted"/>
<dbReference type="eggNOG" id="COG5005">
    <property type="taxonomic scope" value="Bacteria"/>
</dbReference>
<keyword evidence="2" id="KW-1185">Reference proteome</keyword>
<accession>D5CUD3</accession>
<sequence>MFELEFKSKSVMDMLAQAEHAMVDASPLMASISNEFATQTEDNFAAEGRPKWMGLKPSTIAMRTKRGTWPGRMLQISAGGLVASISASSDATSATVGSNKKYAAMQQLGGTTSPRSMIPNKVIEPRPYLPMDTQGNLQPEAEQAVLGLANDYLSRIIGN</sequence>
<name>D5CUD3_SIDLE</name>